<proteinExistence type="predicted"/>
<evidence type="ECO:0000259" key="3">
    <source>
        <dbReference type="Pfam" id="PF21348"/>
    </source>
</evidence>
<keyword evidence="4" id="KW-0456">Lyase</keyword>
<organism evidence="4 5">
    <name type="scientific">Termitidicoccus mucosus</name>
    <dbReference type="NCBI Taxonomy" id="1184151"/>
    <lineage>
        <taxon>Bacteria</taxon>
        <taxon>Pseudomonadati</taxon>
        <taxon>Verrucomicrobiota</taxon>
        <taxon>Opitutia</taxon>
        <taxon>Opitutales</taxon>
        <taxon>Opitutaceae</taxon>
        <taxon>Termitidicoccus</taxon>
    </lineage>
</organism>
<feature type="signal peptide" evidence="1">
    <location>
        <begin position="1"/>
        <end position="21"/>
    </location>
</feature>
<dbReference type="InterPro" id="IPR041624">
    <property type="entry name" value="RGI_lyase"/>
</dbReference>
<feature type="domain" description="Rhamnogalacturonan lyase family 11 C-terminal" evidence="3">
    <location>
        <begin position="127"/>
        <end position="623"/>
    </location>
</feature>
<dbReference type="InterPro" id="IPR034641">
    <property type="entry name" value="RGL11"/>
</dbReference>
<dbReference type="PANTHER" id="PTHR43118">
    <property type="entry name" value="RHAMNOGALACTURONAN LYASE (EUROFUNG)"/>
    <property type="match status" value="1"/>
</dbReference>
<gene>
    <name evidence="4" type="ORF">AW736_24575</name>
</gene>
<name>A0A178IDI9_9BACT</name>
<accession>A0A178IDI9</accession>
<feature type="domain" description="Rhamnogalacturonan I lyase beta-sheet" evidence="2">
    <location>
        <begin position="26"/>
        <end position="113"/>
    </location>
</feature>
<dbReference type="Pfam" id="PF18370">
    <property type="entry name" value="RGI_lyase"/>
    <property type="match status" value="1"/>
</dbReference>
<dbReference type="Proteomes" id="UP000078486">
    <property type="component" value="Unassembled WGS sequence"/>
</dbReference>
<dbReference type="GO" id="GO:0016829">
    <property type="term" value="F:lyase activity"/>
    <property type="evidence" value="ECO:0007669"/>
    <property type="project" value="UniProtKB-KW"/>
</dbReference>
<evidence type="ECO:0000313" key="4">
    <source>
        <dbReference type="EMBL" id="OAM87129.1"/>
    </source>
</evidence>
<feature type="chain" id="PRO_5008088640" evidence="1">
    <location>
        <begin position="22"/>
        <end position="638"/>
    </location>
</feature>
<evidence type="ECO:0000259" key="2">
    <source>
        <dbReference type="Pfam" id="PF18370"/>
    </source>
</evidence>
<dbReference type="InterPro" id="IPR028994">
    <property type="entry name" value="Integrin_alpha_N"/>
</dbReference>
<dbReference type="AlphaFoldDB" id="A0A178IDI9"/>
<evidence type="ECO:0000256" key="1">
    <source>
        <dbReference type="SAM" id="SignalP"/>
    </source>
</evidence>
<evidence type="ECO:0000313" key="5">
    <source>
        <dbReference type="Proteomes" id="UP000078486"/>
    </source>
</evidence>
<dbReference type="InterPro" id="IPR013783">
    <property type="entry name" value="Ig-like_fold"/>
</dbReference>
<dbReference type="STRING" id="1184151.AW736_24575"/>
<dbReference type="CDD" id="cd10318">
    <property type="entry name" value="RGL11"/>
    <property type="match status" value="1"/>
</dbReference>
<dbReference type="SUPFAM" id="SSF69318">
    <property type="entry name" value="Integrin alpha N-terminal domain"/>
    <property type="match status" value="1"/>
</dbReference>
<dbReference type="InterPro" id="IPR049366">
    <property type="entry name" value="RGL11_C"/>
</dbReference>
<keyword evidence="1" id="KW-0732">Signal</keyword>
<sequence>MSVVPAFCLCAAVWGTWPVHAAPSLMENLDRGIVAVRATETEVFVSWRLLGTEAPDTAFNLYRATDGAAPVRLNSAPLAGATCFTDKTADLARANTYSVRAIVAGAEQPASASKSWILPSGAPVRQYLAIPLQLPGGGTTPDGKSYTYDANDCSVGDLDGDGEYEIVVKWYPTNSKDNSQGGYTGSTYLDAYKLDGTRLWRIDLGRNIRSGAHYTQFIVYDLDGDGIAEIACKTADGTVDGAGRVIGDAKADYRNERGVILDGPEFLTIFNGRTGAAMATTDYVPARGGDGSGWGDAKGNRVDRFLACVAYLDGRRPSLVMCRGYYTRAVLAAWDWRDGKLTSRWVFDSEDGTPGNKAYSGQGAHSVLVGDVNGDGRDEIIYGAAVIGADGKGLYSTGLGHGDAQHMSVMDPARGGQQVFMVHENKRSYRNAGIEFRDARTGELIFGVSGKGDEWGKGDVGRGVAADIDPRTPGYEMWASYGEFYDNKGRVISSRKPRQTNFLAWWDGDLLRELLDGVTISKWNWETGVSDVLLTDPDCASNNGTKATPCLSADLFGDWREEVVWRAADSRELRIYTTTIPTEHRLPTLMHDRQYRLAIAWQNVAYNQPPHPSFFLGHGMKLPRPKPDIVTSLKELAE</sequence>
<protein>
    <submittedName>
        <fullName evidence="4">Rhamnogalacturonate lyase</fullName>
    </submittedName>
</protein>
<comment type="caution">
    <text evidence="4">The sequence shown here is derived from an EMBL/GenBank/DDBJ whole genome shotgun (WGS) entry which is preliminary data.</text>
</comment>
<reference evidence="4 5" key="1">
    <citation type="submission" date="2016-01" db="EMBL/GenBank/DDBJ databases">
        <title>High potential of lignocellulose degradation of a new Verrucomicrobia species.</title>
        <authorList>
            <person name="Wang Y."/>
            <person name="Shi Y."/>
            <person name="Qiu Z."/>
            <person name="Liu S."/>
            <person name="Yang H."/>
        </authorList>
    </citation>
    <scope>NUCLEOTIDE SEQUENCE [LARGE SCALE GENOMIC DNA]</scope>
    <source>
        <strain evidence="4 5">TSB47</strain>
    </source>
</reference>
<dbReference type="EMBL" id="LRRQ01000185">
    <property type="protein sequence ID" value="OAM87129.1"/>
    <property type="molecule type" value="Genomic_DNA"/>
</dbReference>
<keyword evidence="5" id="KW-1185">Reference proteome</keyword>
<dbReference type="Gene3D" id="2.60.40.10">
    <property type="entry name" value="Immunoglobulins"/>
    <property type="match status" value="1"/>
</dbReference>
<dbReference type="Pfam" id="PF21348">
    <property type="entry name" value="RGL11_C"/>
    <property type="match status" value="1"/>
</dbReference>
<dbReference type="PANTHER" id="PTHR43118:SF1">
    <property type="entry name" value="RHAMNOGALACTURONAN LYASE (EUROFUNG)"/>
    <property type="match status" value="1"/>
</dbReference>